<keyword evidence="3" id="KW-1185">Reference proteome</keyword>
<gene>
    <name evidence="2" type="ORF">P0082_05120</name>
</gene>
<dbReference type="InterPro" id="IPR003646">
    <property type="entry name" value="SH3-like_bac-type"/>
</dbReference>
<name>A0ABY8MM27_9SPIO</name>
<dbReference type="Pfam" id="PF08239">
    <property type="entry name" value="SH3_3"/>
    <property type="match status" value="1"/>
</dbReference>
<accession>A0ABY8MM27</accession>
<evidence type="ECO:0000313" key="3">
    <source>
        <dbReference type="Proteomes" id="UP001228690"/>
    </source>
</evidence>
<sequence length="474" mass="55249">MIPSSKTFHTTPDQLPEGRFIRQLLLLLLLSTFISSCSNDLGYGVVLWSSPSVQSMKGLHNGQIIVIIGESKVTDSYIASFRKTEYILPTGRIAFFRHLSNAKKFRNHFMQYQDWYATNMNPNSLVMRAEPNRTSEQVYRLRPKQTVKILDQASDQITLGNIEGRWYEILTDDGIHGFTFDYYLHIEDHSKEATEQLIKLAAFEQKRDELKINLKNLNGFWYQKKYSQHLRSGNNIDLRILMLPHGQLYLNRKQNQIELYLENSQQPSLNLAYDPEKIETKASAELSFNDGNVRATFAKIDDILLYFRDQDEKELIWELQKISKEELQLYRKQALTQRKIALSFILQKGRRFSAAELYGTIHFRANGQFSWSNTEALVKEEILQDGPTEGTLYFPYRLGFTLQDDYDQLLTFVFQDDQELTFLLKVDTEGNVLLRYVPPLTIDETGTLSNDSFDKKFEMRMTLEEKSLIPVDLF</sequence>
<evidence type="ECO:0000259" key="1">
    <source>
        <dbReference type="Pfam" id="PF08239"/>
    </source>
</evidence>
<reference evidence="2 3" key="1">
    <citation type="submission" date="2023-04" db="EMBL/GenBank/DDBJ databases">
        <title>Spirochaete genome identified in red abalone sample constitutes a novel genus.</title>
        <authorList>
            <person name="Sharma S.P."/>
            <person name="Purcell C.M."/>
            <person name="Hyde J.R."/>
            <person name="Severin A.J."/>
        </authorList>
    </citation>
    <scope>NUCLEOTIDE SEQUENCE [LARGE SCALE GENOMIC DNA]</scope>
    <source>
        <strain evidence="2 3">SP-2023</strain>
    </source>
</reference>
<feature type="domain" description="SH3b" evidence="1">
    <location>
        <begin position="124"/>
        <end position="184"/>
    </location>
</feature>
<dbReference type="Proteomes" id="UP001228690">
    <property type="component" value="Chromosome"/>
</dbReference>
<evidence type="ECO:0000313" key="2">
    <source>
        <dbReference type="EMBL" id="WGK70243.1"/>
    </source>
</evidence>
<proteinExistence type="predicted"/>
<organism evidence="2 3">
    <name type="scientific">Candidatus Haliotispira prima</name>
    <dbReference type="NCBI Taxonomy" id="3034016"/>
    <lineage>
        <taxon>Bacteria</taxon>
        <taxon>Pseudomonadati</taxon>
        <taxon>Spirochaetota</taxon>
        <taxon>Spirochaetia</taxon>
        <taxon>Spirochaetales</taxon>
        <taxon>Spirochaetaceae</taxon>
        <taxon>Candidatus Haliotispira</taxon>
    </lineage>
</organism>
<dbReference type="EMBL" id="CP123443">
    <property type="protein sequence ID" value="WGK70243.1"/>
    <property type="molecule type" value="Genomic_DNA"/>
</dbReference>
<dbReference type="RefSeq" id="WP_326928452.1">
    <property type="nucleotide sequence ID" value="NZ_CP123443.1"/>
</dbReference>
<dbReference type="Gene3D" id="2.30.30.40">
    <property type="entry name" value="SH3 Domains"/>
    <property type="match status" value="1"/>
</dbReference>
<protein>
    <submittedName>
        <fullName evidence="2">SH3 domain-containing protein</fullName>
    </submittedName>
</protein>